<dbReference type="InterPro" id="IPR004843">
    <property type="entry name" value="Calcineurin-like_PHP"/>
</dbReference>
<evidence type="ECO:0000259" key="2">
    <source>
        <dbReference type="Pfam" id="PF00149"/>
    </source>
</evidence>
<dbReference type="Pfam" id="PF00149">
    <property type="entry name" value="Metallophos"/>
    <property type="match status" value="1"/>
</dbReference>
<keyword evidence="1" id="KW-0378">Hydrolase</keyword>
<reference evidence="4" key="1">
    <citation type="journal article" date="2019" name="Int. J. Syst. Evol. Microbiol.">
        <title>The Global Catalogue of Microorganisms (GCM) 10K type strain sequencing project: providing services to taxonomists for standard genome sequencing and annotation.</title>
        <authorList>
            <consortium name="The Broad Institute Genomics Platform"/>
            <consortium name="The Broad Institute Genome Sequencing Center for Infectious Disease"/>
            <person name="Wu L."/>
            <person name="Ma J."/>
        </authorList>
    </citation>
    <scope>NUCLEOTIDE SEQUENCE [LARGE SCALE GENOMIC DNA]</scope>
    <source>
        <strain evidence="4">NBRC 111368</strain>
    </source>
</reference>
<comment type="similarity">
    <text evidence="1">Belongs to the 5'-nucleotidase family.</text>
</comment>
<organism evidence="3 4">
    <name type="scientific">Sulfitobacter profundi</name>
    <dbReference type="NCBI Taxonomy" id="2679961"/>
    <lineage>
        <taxon>Bacteria</taxon>
        <taxon>Pseudomonadati</taxon>
        <taxon>Pseudomonadota</taxon>
        <taxon>Alphaproteobacteria</taxon>
        <taxon>Rhodobacterales</taxon>
        <taxon>Roseobacteraceae</taxon>
        <taxon>Sulfitobacter</taxon>
    </lineage>
</organism>
<dbReference type="EMBL" id="JBHSWA010000001">
    <property type="protein sequence ID" value="MFC6641412.1"/>
    <property type="molecule type" value="Genomic_DNA"/>
</dbReference>
<dbReference type="SUPFAM" id="SSF56300">
    <property type="entry name" value="Metallo-dependent phosphatases"/>
    <property type="match status" value="1"/>
</dbReference>
<accession>A0ABW1YW61</accession>
<keyword evidence="1" id="KW-0547">Nucleotide-binding</keyword>
<feature type="domain" description="Calcineurin-like phosphoesterase" evidence="2">
    <location>
        <begin position="63"/>
        <end position="298"/>
    </location>
</feature>
<proteinExistence type="inferred from homology"/>
<dbReference type="PANTHER" id="PTHR11575">
    <property type="entry name" value="5'-NUCLEOTIDASE-RELATED"/>
    <property type="match status" value="1"/>
</dbReference>
<dbReference type="Gene3D" id="3.60.21.10">
    <property type="match status" value="1"/>
</dbReference>
<dbReference type="PANTHER" id="PTHR11575:SF6">
    <property type="entry name" value="2',3'-CYCLIC-NUCLEOTIDE 2'-PHOSPHODIESTERASE_3'-NUCLEOTIDASE"/>
    <property type="match status" value="1"/>
</dbReference>
<evidence type="ECO:0000256" key="1">
    <source>
        <dbReference type="RuleBase" id="RU362119"/>
    </source>
</evidence>
<evidence type="ECO:0000313" key="3">
    <source>
        <dbReference type="EMBL" id="MFC6641412.1"/>
    </source>
</evidence>
<dbReference type="PRINTS" id="PR01607">
    <property type="entry name" value="APYRASEFAMLY"/>
</dbReference>
<gene>
    <name evidence="3" type="ORF">ACFQAU_06340</name>
</gene>
<dbReference type="RefSeq" id="WP_386281237.1">
    <property type="nucleotide sequence ID" value="NZ_JBHSWA010000001.1"/>
</dbReference>
<name>A0ABW1YW61_9RHOB</name>
<comment type="caution">
    <text evidence="3">The sequence shown here is derived from an EMBL/GenBank/DDBJ whole genome shotgun (WGS) entry which is preliminary data.</text>
</comment>
<sequence length="411" mass="43580">MPRRRRYWQSQAPLPERLKSGHIKTALGCVILTSNSLYGEQAQHICHGRCRSPRGGTPVGARLRILATTDLHMQIVGHDYVGDRSVGHHGLAGVATLIRAARQEAAEQGAACLLLDNGDLLQGNALGDQLAQMPVTPTHPLVACVNHLRYDGLGLGNHDLDHGLPYLRAVAGAIDMPLISTNLHLTDPGPLRRWAVVSCLLPAVGGHPSSTLQVGLLSVLPGRTAIWNREVLEDAAEIVSPLESLRSAALTLRAEGADLTVLLAHMGIPQKGEIAAEEDICALAQIEGIDAVITGHTHLRFPGADHGPRKGVDTQAGTLSNRPAAMPGFGGSDLAVLDLALERDARGAGGCRSITATCATTARKRWPTPWCSVPRGSATLAPASIWKRWSATPGRRCTTTLPLPCPPPSTR</sequence>
<dbReference type="Proteomes" id="UP001596403">
    <property type="component" value="Unassembled WGS sequence"/>
</dbReference>
<dbReference type="InterPro" id="IPR006179">
    <property type="entry name" value="5_nucleotidase/apyrase"/>
</dbReference>
<dbReference type="InterPro" id="IPR029052">
    <property type="entry name" value="Metallo-depent_PP-like"/>
</dbReference>
<protein>
    <submittedName>
        <fullName evidence="3">Metallophosphoesterase</fullName>
    </submittedName>
</protein>
<keyword evidence="4" id="KW-1185">Reference proteome</keyword>
<evidence type="ECO:0000313" key="4">
    <source>
        <dbReference type="Proteomes" id="UP001596403"/>
    </source>
</evidence>